<dbReference type="STRING" id="1183438.GKIL_1844"/>
<evidence type="ECO:0000259" key="2">
    <source>
        <dbReference type="Pfam" id="PF22422"/>
    </source>
</evidence>
<keyword evidence="4" id="KW-1185">Reference proteome</keyword>
<evidence type="ECO:0000256" key="1">
    <source>
        <dbReference type="SAM" id="MobiDB-lite"/>
    </source>
</evidence>
<dbReference type="EMBL" id="CP003587">
    <property type="protein sequence ID" value="AGY58090.1"/>
    <property type="molecule type" value="Genomic_DNA"/>
</dbReference>
<feature type="domain" description="Mannosylglycerate hydrolase MGH1-like glycoside hydrolase" evidence="2">
    <location>
        <begin position="706"/>
        <end position="871"/>
    </location>
</feature>
<dbReference type="PANTHER" id="PTHR10412">
    <property type="entry name" value="MANNOSYL-OLIGOSACCHARIDE GLUCOSIDASE"/>
    <property type="match status" value="1"/>
</dbReference>
<dbReference type="InterPro" id="IPR054491">
    <property type="entry name" value="MGH1-like_GH"/>
</dbReference>
<feature type="region of interest" description="Disordered" evidence="1">
    <location>
        <begin position="887"/>
        <end position="913"/>
    </location>
</feature>
<organism evidence="3 4">
    <name type="scientific">Gloeobacter kilaueensis (strain ATCC BAA-2537 / CCAP 1431/1 / ULC 316 / JS1)</name>
    <dbReference type="NCBI Taxonomy" id="1183438"/>
    <lineage>
        <taxon>Bacteria</taxon>
        <taxon>Bacillati</taxon>
        <taxon>Cyanobacteriota</taxon>
        <taxon>Cyanophyceae</taxon>
        <taxon>Gloeobacterales</taxon>
        <taxon>Gloeobacteraceae</taxon>
        <taxon>Gloeobacter</taxon>
    </lineage>
</organism>
<dbReference type="GO" id="GO:0004573">
    <property type="term" value="F:Glc3Man9GlcNAc2 oligosaccharide glucosidase activity"/>
    <property type="evidence" value="ECO:0007669"/>
    <property type="project" value="InterPro"/>
</dbReference>
<dbReference type="HOGENOM" id="CLU_005386_0_1_3"/>
<accession>U5QK77</accession>
<protein>
    <recommendedName>
        <fullName evidence="2">Mannosylglycerate hydrolase MGH1-like glycoside hydrolase domain-containing protein</fullName>
    </recommendedName>
</protein>
<reference evidence="3 4" key="1">
    <citation type="journal article" date="2013" name="PLoS ONE">
        <title>Cultivation and Complete Genome Sequencing of Gloeobacter kilaueensis sp. nov., from a Lava Cave in Kilauea Caldera, Hawai'i.</title>
        <authorList>
            <person name="Saw J.H."/>
            <person name="Schatz M."/>
            <person name="Brown M.V."/>
            <person name="Kunkel D.D."/>
            <person name="Foster J.S."/>
            <person name="Shick H."/>
            <person name="Christensen S."/>
            <person name="Hou S."/>
            <person name="Wan X."/>
            <person name="Donachie S.P."/>
        </authorList>
    </citation>
    <scope>NUCLEOTIDE SEQUENCE [LARGE SCALE GENOMIC DNA]</scope>
    <source>
        <strain evidence="4">JS</strain>
    </source>
</reference>
<dbReference type="Gene3D" id="1.50.10.10">
    <property type="match status" value="1"/>
</dbReference>
<sequence>MPASWEKKHFMTAEEQRLAASRTRQAHWRRWGPYLSERQWGTVREDYSENGTAWDYLPHDQARSRAYRWGEDGIAGISDNHQYLCFAVALWNEADPILKERLFGLSGSEGNHGEDVKEYYFYLDNLPSHAYMKYLYKYPQRAFPYAELVAENRRRGRGAPEFELVDTGVFADDRYFDVVVEYAKASQEDLLIQISVTNRGPEEKPIHLLPTLWFRNTWSWQPESPRPSLRGLDAETPCRCVEADHPILGKRWLYCEGPRELLFTENETNNERLFGAPNRSPYVKDAFHACVVDGQTGAVNPEAVGTKVAAHYVSTIRPGKTKVVRLRLSNAADLADPFDSDFEMVFRERIEEADAFYQRLAPAGLSEEERQIQRQAFAGMLWNKQYYHFVVEQWLAGDPAGPPPPAERRRGRNHEWFHLYNEDILSMPDKWEYPWFAAWDLAFHAVSLALIDPDFAKSQLELLTREWYMHPNGQIPAYEWQFGDVNPPVHAWATLEVYQIEQQIYGRTDRVFLERVFQKLLLNFTWWVNRKDAEGKNVFQGGFLGLDNIGVFDRSARLPTGGHIDQCDGTSWMGMYCLNMLAIAIELALENPAYEDIASKFFEHFLYIADAMNHIGGEDIELWDEEDGFYYDVLHLEDDRHLRLKVRSLVGLIPLLAIETLGPQTLERLPGFKRRLEWFIHNRPDLRQNVACMETPGVGAHRLLAIVNRDKLRQILGRLLDESEFLSPHGIRAISRCHAREPYLFETDGTLHRVDYEPAESSSGLFGGNSNWRGPVWFPVNYLLIGALQRFYRYWGDSFQIECPTGTGQYQTLDEVAAELSRRLVSIFKTDPQGQRPVFGGTHLPFQPELLLFYEYFHGDNGAGIGASHQTGWTGLVANLISQLATRRSPATVTPHPPGPKRGQPLSHKGRGE</sequence>
<evidence type="ECO:0000313" key="3">
    <source>
        <dbReference type="EMBL" id="AGY58090.1"/>
    </source>
</evidence>
<feature type="domain" description="Mannosylglycerate hydrolase MGH1-like glycoside hydrolase" evidence="2">
    <location>
        <begin position="433"/>
        <end position="538"/>
    </location>
</feature>
<dbReference type="Proteomes" id="UP000017396">
    <property type="component" value="Chromosome"/>
</dbReference>
<dbReference type="SUPFAM" id="SSF48208">
    <property type="entry name" value="Six-hairpin glycosidases"/>
    <property type="match status" value="1"/>
</dbReference>
<dbReference type="KEGG" id="glj:GKIL_1844"/>
<dbReference type="AlphaFoldDB" id="U5QK77"/>
<dbReference type="InterPro" id="IPR008928">
    <property type="entry name" value="6-hairpin_glycosidase_sf"/>
</dbReference>
<evidence type="ECO:0000313" key="4">
    <source>
        <dbReference type="Proteomes" id="UP000017396"/>
    </source>
</evidence>
<dbReference type="InterPro" id="IPR012341">
    <property type="entry name" value="6hp_glycosidase-like_sf"/>
</dbReference>
<dbReference type="eggNOG" id="COG1452">
    <property type="taxonomic scope" value="Bacteria"/>
</dbReference>
<proteinExistence type="predicted"/>
<name>U5QK77_GLOK1</name>
<dbReference type="PATRIC" id="fig|1183438.3.peg.1807"/>
<dbReference type="GO" id="GO:0009311">
    <property type="term" value="P:oligosaccharide metabolic process"/>
    <property type="evidence" value="ECO:0007669"/>
    <property type="project" value="InterPro"/>
</dbReference>
<dbReference type="PANTHER" id="PTHR10412:SF10">
    <property type="entry name" value="GLYCOSYL HYDROLASE FAMILY 63 C-TERMINAL DOMAIN-CONTAINING PROTEIN"/>
    <property type="match status" value="1"/>
</dbReference>
<gene>
    <name evidence="3" type="ORF">GKIL_1844</name>
</gene>
<dbReference type="InterPro" id="IPR004888">
    <property type="entry name" value="Glycoside_hydrolase_63"/>
</dbReference>
<dbReference type="Pfam" id="PF22422">
    <property type="entry name" value="MGH1-like_GH"/>
    <property type="match status" value="2"/>
</dbReference>